<keyword evidence="2" id="KW-0004">4Fe-4S</keyword>
<dbReference type="PANTHER" id="PTHR43583:SF2">
    <property type="entry name" value="THIAZOLE BIOSYNTHESIS PROTEIN"/>
    <property type="match status" value="1"/>
</dbReference>
<keyword evidence="4" id="KW-0479">Metal-binding</keyword>
<sequence>AALLAVDAPEILARIFQTAAWVKNEIYGKRVVLFAPLYISNICQNICRYCAFKADNKLLERKALTPEQIEEQVEFMLERGHKRILMVAGESKPEFADSLIDYYVDSIGAIYAAQTGAHKIKRVNINCAPLPVEDFKKLKKAGIGTFQIFQETYHEETYKYVHVRGPKTDPDKRIAAIDDAFAAGIDDVGMGILYGLFDYRFETLAMLMHVEQLEKAWKVGPHTISVPRIEPALGAEFSQNIPHRVSDADFKKIVAVLRLSVPYTGLILSTRETAQMRDELIDLGISQISAESSVSPGGYKDKPDNPQFIVADHRSLDEIISSLVDKGYIPSFCAACYRMERTGEKFMCLAKPGTIKGKCSMNALITLREYLDDFAPENTKAAGYKFLERLKAALPDQERQTYENFCLEIAGGTRDRYV</sequence>
<evidence type="ECO:0000256" key="5">
    <source>
        <dbReference type="ARBA" id="ARBA00023004"/>
    </source>
</evidence>
<dbReference type="SFLD" id="SFLDG01060">
    <property type="entry name" value="BATS_domain_containing"/>
    <property type="match status" value="1"/>
</dbReference>
<feature type="non-terminal residue" evidence="9">
    <location>
        <position position="1"/>
    </location>
</feature>
<keyword evidence="10" id="KW-1185">Reference proteome</keyword>
<comment type="cofactor">
    <cofactor evidence="7">
        <name>[2Fe-2S] cluster</name>
        <dbReference type="ChEBI" id="CHEBI:190135"/>
    </cofactor>
</comment>
<gene>
    <name evidence="9" type="primary">thiH</name>
    <name evidence="9" type="ORF">NO1_2125</name>
</gene>
<organism evidence="9 10">
    <name type="scientific">Termititenax aidoneus</name>
    <dbReference type="NCBI Taxonomy" id="2218524"/>
    <lineage>
        <taxon>Bacteria</taxon>
        <taxon>Bacillati</taxon>
        <taxon>Candidatus Margulisiibacteriota</taxon>
        <taxon>Candidatus Termititenacia</taxon>
        <taxon>Candidatus Termititenacales</taxon>
        <taxon>Candidatus Termititenacaceae</taxon>
        <taxon>Candidatus Termititenax</taxon>
    </lineage>
</organism>
<evidence type="ECO:0000313" key="10">
    <source>
        <dbReference type="Proteomes" id="UP000269352"/>
    </source>
</evidence>
<evidence type="ECO:0000256" key="7">
    <source>
        <dbReference type="ARBA" id="ARBA00034078"/>
    </source>
</evidence>
<evidence type="ECO:0000256" key="2">
    <source>
        <dbReference type="ARBA" id="ARBA00022485"/>
    </source>
</evidence>
<dbReference type="InterPro" id="IPR006638">
    <property type="entry name" value="Elp3/MiaA/NifB-like_rSAM"/>
</dbReference>
<dbReference type="PROSITE" id="PS51918">
    <property type="entry name" value="RADICAL_SAM"/>
    <property type="match status" value="1"/>
</dbReference>
<dbReference type="Pfam" id="PF04055">
    <property type="entry name" value="Radical_SAM"/>
    <property type="match status" value="1"/>
</dbReference>
<dbReference type="Gene3D" id="3.20.20.70">
    <property type="entry name" value="Aldolase class I"/>
    <property type="match status" value="1"/>
</dbReference>
<dbReference type="NCBIfam" id="TIGR03955">
    <property type="entry name" value="rSAM_HydG"/>
    <property type="match status" value="1"/>
</dbReference>
<dbReference type="SMART" id="SM00876">
    <property type="entry name" value="BATS"/>
    <property type="match status" value="1"/>
</dbReference>
<dbReference type="AlphaFoldDB" id="A0A388TFZ8"/>
<evidence type="ECO:0000256" key="6">
    <source>
        <dbReference type="ARBA" id="ARBA00023014"/>
    </source>
</evidence>
<comment type="caution">
    <text evidence="9">The sequence shown here is derived from an EMBL/GenBank/DDBJ whole genome shotgun (WGS) entry which is preliminary data.</text>
</comment>
<evidence type="ECO:0000256" key="1">
    <source>
        <dbReference type="ARBA" id="ARBA00001966"/>
    </source>
</evidence>
<keyword evidence="3" id="KW-0949">S-adenosyl-L-methionine</keyword>
<dbReference type="GO" id="GO:0044272">
    <property type="term" value="P:sulfur compound biosynthetic process"/>
    <property type="evidence" value="ECO:0007669"/>
    <property type="project" value="UniProtKB-ARBA"/>
</dbReference>
<dbReference type="InterPro" id="IPR007197">
    <property type="entry name" value="rSAM"/>
</dbReference>
<dbReference type="SFLD" id="SFLDF00319">
    <property type="entry name" value="Fe_hydrogenase_maturase_(HydG"/>
    <property type="match status" value="1"/>
</dbReference>
<dbReference type="SUPFAM" id="SSF102114">
    <property type="entry name" value="Radical SAM enzymes"/>
    <property type="match status" value="1"/>
</dbReference>
<reference evidence="9 10" key="1">
    <citation type="journal article" date="2019" name="ISME J.">
        <title>Genome analyses of uncultured TG2/ZB3 bacteria in 'Margulisbacteria' specifically attached to ectosymbiotic spirochetes of protists in the termite gut.</title>
        <authorList>
            <person name="Utami Y.D."/>
            <person name="Kuwahara H."/>
            <person name="Igai K."/>
            <person name="Murakami T."/>
            <person name="Sugaya K."/>
            <person name="Morikawa T."/>
            <person name="Nagura Y."/>
            <person name="Yuki M."/>
            <person name="Deevong P."/>
            <person name="Inoue T."/>
            <person name="Kihara K."/>
            <person name="Lo N."/>
            <person name="Yamada A."/>
            <person name="Ohkuma M."/>
            <person name="Hongoh Y."/>
        </authorList>
    </citation>
    <scope>NUCLEOTIDE SEQUENCE [LARGE SCALE GENOMIC DNA]</scope>
    <source>
        <strain evidence="9">NkOx7-01</strain>
    </source>
</reference>
<dbReference type="InterPro" id="IPR034428">
    <property type="entry name" value="ThiH/NoCL/HydG-like"/>
</dbReference>
<evidence type="ECO:0000259" key="8">
    <source>
        <dbReference type="PROSITE" id="PS51918"/>
    </source>
</evidence>
<dbReference type="PANTHER" id="PTHR43583">
    <property type="entry name" value="2-IMINOACETATE SYNTHASE"/>
    <property type="match status" value="1"/>
</dbReference>
<dbReference type="SFLD" id="SFLDG01081">
    <property type="entry name" value="cleavage_of_the_Ca-Cb_bond_in"/>
    <property type="match status" value="1"/>
</dbReference>
<evidence type="ECO:0000256" key="4">
    <source>
        <dbReference type="ARBA" id="ARBA00022723"/>
    </source>
</evidence>
<evidence type="ECO:0000256" key="3">
    <source>
        <dbReference type="ARBA" id="ARBA00022691"/>
    </source>
</evidence>
<dbReference type="InterPro" id="IPR058240">
    <property type="entry name" value="rSAM_sf"/>
</dbReference>
<dbReference type="Pfam" id="PF06968">
    <property type="entry name" value="BATS"/>
    <property type="match status" value="1"/>
</dbReference>
<dbReference type="InterPro" id="IPR024007">
    <property type="entry name" value="FeFe-hyd_mat_HydG"/>
</dbReference>
<dbReference type="EMBL" id="BGZN01000147">
    <property type="protein sequence ID" value="GBR75063.1"/>
    <property type="molecule type" value="Genomic_DNA"/>
</dbReference>
<accession>A0A388TFZ8</accession>
<feature type="domain" description="Radical SAM core" evidence="8">
    <location>
        <begin position="29"/>
        <end position="263"/>
    </location>
</feature>
<keyword evidence="6" id="KW-0411">Iron-sulfur</keyword>
<dbReference type="GO" id="GO:0046872">
    <property type="term" value="F:metal ion binding"/>
    <property type="evidence" value="ECO:0007669"/>
    <property type="project" value="UniProtKB-KW"/>
</dbReference>
<dbReference type="SFLD" id="SFLDS00029">
    <property type="entry name" value="Radical_SAM"/>
    <property type="match status" value="1"/>
</dbReference>
<name>A0A388TFZ8_TERA1</name>
<dbReference type="GO" id="GO:0042364">
    <property type="term" value="P:water-soluble vitamin biosynthetic process"/>
    <property type="evidence" value="ECO:0007669"/>
    <property type="project" value="UniProtKB-ARBA"/>
</dbReference>
<evidence type="ECO:0000313" key="9">
    <source>
        <dbReference type="EMBL" id="GBR75063.1"/>
    </source>
</evidence>
<proteinExistence type="predicted"/>
<dbReference type="CDD" id="cd01335">
    <property type="entry name" value="Radical_SAM"/>
    <property type="match status" value="1"/>
</dbReference>
<dbReference type="Proteomes" id="UP000269352">
    <property type="component" value="Unassembled WGS sequence"/>
</dbReference>
<dbReference type="InterPro" id="IPR010722">
    <property type="entry name" value="BATS_dom"/>
</dbReference>
<comment type="cofactor">
    <cofactor evidence="1">
        <name>[4Fe-4S] cluster</name>
        <dbReference type="ChEBI" id="CHEBI:49883"/>
    </cofactor>
</comment>
<dbReference type="GO" id="GO:0003824">
    <property type="term" value="F:catalytic activity"/>
    <property type="evidence" value="ECO:0007669"/>
    <property type="project" value="InterPro"/>
</dbReference>
<dbReference type="SMART" id="SM00729">
    <property type="entry name" value="Elp3"/>
    <property type="match status" value="1"/>
</dbReference>
<dbReference type="InterPro" id="IPR013785">
    <property type="entry name" value="Aldolase_TIM"/>
</dbReference>
<keyword evidence="5" id="KW-0408">Iron</keyword>
<dbReference type="GO" id="GO:0051539">
    <property type="term" value="F:4 iron, 4 sulfur cluster binding"/>
    <property type="evidence" value="ECO:0007669"/>
    <property type="project" value="UniProtKB-KW"/>
</dbReference>
<protein>
    <submittedName>
        <fullName evidence="9">2-iminoacetate synthase ThiH</fullName>
    </submittedName>
</protein>